<evidence type="ECO:0000313" key="3">
    <source>
        <dbReference type="EMBL" id="RXH09200.1"/>
    </source>
</evidence>
<evidence type="ECO:0000313" key="5">
    <source>
        <dbReference type="Proteomes" id="UP000290401"/>
    </source>
</evidence>
<dbReference type="EMBL" id="CP030053">
    <property type="protein sequence ID" value="QAU48769.1"/>
    <property type="molecule type" value="Genomic_DNA"/>
</dbReference>
<dbReference type="Proteomes" id="UP000290401">
    <property type="component" value="Unassembled WGS sequence"/>
</dbReference>
<dbReference type="AlphaFoldDB" id="A0AAE5X4V8"/>
<dbReference type="Proteomes" id="UP000288972">
    <property type="component" value="Chromosome"/>
</dbReference>
<name>A0AAE5X4V8_9BRAD</name>
<sequence length="74" mass="7748">MIAVALFVPAAAWAQGVNDPSTPNHNVTIVNPSQPSPTTATPNIPSTIQPPITRGGRAQPYVGNRTRTSGSSRR</sequence>
<evidence type="ECO:0000256" key="1">
    <source>
        <dbReference type="SAM" id="MobiDB-lite"/>
    </source>
</evidence>
<feature type="region of interest" description="Disordered" evidence="1">
    <location>
        <begin position="17"/>
        <end position="74"/>
    </location>
</feature>
<dbReference type="KEGG" id="bgz:XH91_27730"/>
<dbReference type="EMBL" id="RDQZ01000026">
    <property type="protein sequence ID" value="RXH09200.1"/>
    <property type="molecule type" value="Genomic_DNA"/>
</dbReference>
<organism evidence="2 4">
    <name type="scientific">Bradyrhizobium guangzhouense</name>
    <dbReference type="NCBI Taxonomy" id="1325095"/>
    <lineage>
        <taxon>Bacteria</taxon>
        <taxon>Pseudomonadati</taxon>
        <taxon>Pseudomonadota</taxon>
        <taxon>Alphaproteobacteria</taxon>
        <taxon>Hyphomicrobiales</taxon>
        <taxon>Nitrobacteraceae</taxon>
        <taxon>Bradyrhizobium</taxon>
    </lineage>
</organism>
<feature type="compositionally biased region" description="Polar residues" evidence="1">
    <location>
        <begin position="18"/>
        <end position="50"/>
    </location>
</feature>
<protein>
    <submittedName>
        <fullName evidence="2">Uncharacterized protein</fullName>
    </submittedName>
</protein>
<keyword evidence="5" id="KW-1185">Reference proteome</keyword>
<proteinExistence type="predicted"/>
<evidence type="ECO:0000313" key="2">
    <source>
        <dbReference type="EMBL" id="QAU48769.1"/>
    </source>
</evidence>
<accession>A0AAE5X4V8</accession>
<gene>
    <name evidence="3" type="ORF">EAS56_26455</name>
    <name evidence="2" type="ORF">XH91_27730</name>
</gene>
<feature type="compositionally biased region" description="Low complexity" evidence="1">
    <location>
        <begin position="65"/>
        <end position="74"/>
    </location>
</feature>
<evidence type="ECO:0000313" key="4">
    <source>
        <dbReference type="Proteomes" id="UP000288972"/>
    </source>
</evidence>
<reference evidence="2 4" key="1">
    <citation type="submission" date="2018-06" db="EMBL/GenBank/DDBJ databases">
        <title>Comparative genomics of rhizobia nodulating Arachis hypogaea in China.</title>
        <authorList>
            <person name="Li Y."/>
        </authorList>
    </citation>
    <scope>NUCLEOTIDE SEQUENCE [LARGE SCALE GENOMIC DNA]</scope>
    <source>
        <strain evidence="2 4">CCBAU 51670</strain>
    </source>
</reference>
<reference evidence="3 5" key="2">
    <citation type="submission" date="2018-10" db="EMBL/GenBank/DDBJ databases">
        <title>Bradyrhizobium sp. nov., effective nodules isolated from peanut in China.</title>
        <authorList>
            <person name="Li Y."/>
        </authorList>
    </citation>
    <scope>NUCLEOTIDE SEQUENCE [LARGE SCALE GENOMIC DNA]</scope>
    <source>
        <strain evidence="3 5">CCBAU 53426</strain>
    </source>
</reference>